<accession>F4SCY9</accession>
<dbReference type="STRING" id="747676.F4SCY9"/>
<gene>
    <name evidence="2" type="ORF">MELLADRAFT_85126</name>
</gene>
<dbReference type="VEuPathDB" id="FungiDB:MELLADRAFT_85126"/>
<dbReference type="GO" id="GO:0140580">
    <property type="term" value="F:mitochondrion autophagosome adaptor activity"/>
    <property type="evidence" value="ECO:0007669"/>
    <property type="project" value="InterPro"/>
</dbReference>
<proteinExistence type="predicted"/>
<feature type="region of interest" description="Disordered" evidence="1">
    <location>
        <begin position="1"/>
        <end position="46"/>
    </location>
</feature>
<dbReference type="PANTHER" id="PTHR38699:SF1">
    <property type="entry name" value="MITOPHAGY RECEPTOR ATG43"/>
    <property type="match status" value="1"/>
</dbReference>
<evidence type="ECO:0000313" key="2">
    <source>
        <dbReference type="EMBL" id="EGF97487.1"/>
    </source>
</evidence>
<organism evidence="3">
    <name type="scientific">Melampsora larici-populina (strain 98AG31 / pathotype 3-4-7)</name>
    <name type="common">Poplar leaf rust fungus</name>
    <dbReference type="NCBI Taxonomy" id="747676"/>
    <lineage>
        <taxon>Eukaryota</taxon>
        <taxon>Fungi</taxon>
        <taxon>Dikarya</taxon>
        <taxon>Basidiomycota</taxon>
        <taxon>Pucciniomycotina</taxon>
        <taxon>Pucciniomycetes</taxon>
        <taxon>Pucciniales</taxon>
        <taxon>Melampsoraceae</taxon>
        <taxon>Melampsora</taxon>
    </lineage>
</organism>
<keyword evidence="3" id="KW-1185">Reference proteome</keyword>
<dbReference type="HOGENOM" id="CLU_1321468_0_0_1"/>
<evidence type="ECO:0000256" key="1">
    <source>
        <dbReference type="SAM" id="MobiDB-lite"/>
    </source>
</evidence>
<dbReference type="GeneID" id="18933732"/>
<sequence length="189" mass="20907">MTSIDPSHFPFIGLTPGSPTGGTAIHRPASLDGESSSEFPSLDSEETPAPLGVFSVPDLRFEQGYLMSIRPFFYLKPPTDLDGIESRLTHQPIEDDATNADIEDLFYLGKNFRVKWGLVAWVTVRDQIIYPMMQGCLWGTLSLFITHAWRTRRTLKQAGSNPINKKTGFLGKMVENLFGGVKSNVALSA</sequence>
<dbReference type="RefSeq" id="XP_007419241.1">
    <property type="nucleotide sequence ID" value="XM_007419179.1"/>
</dbReference>
<dbReference type="InterPro" id="IPR013898">
    <property type="entry name" value="Atg43"/>
</dbReference>
<dbReference type="OrthoDB" id="10257284at2759"/>
<dbReference type="KEGG" id="mlr:MELLADRAFT_85126"/>
<dbReference type="PANTHER" id="PTHR38699">
    <property type="entry name" value="CHROMOSOME 1, WHOLE GENOME SHOTGUN SEQUENCE"/>
    <property type="match status" value="1"/>
</dbReference>
<evidence type="ECO:0000313" key="3">
    <source>
        <dbReference type="Proteomes" id="UP000001072"/>
    </source>
</evidence>
<dbReference type="GO" id="GO:0000423">
    <property type="term" value="P:mitophagy"/>
    <property type="evidence" value="ECO:0007669"/>
    <property type="project" value="InterPro"/>
</dbReference>
<protein>
    <submittedName>
        <fullName evidence="2">Uncharacterized protein</fullName>
    </submittedName>
</protein>
<dbReference type="EMBL" id="GL883228">
    <property type="protein sequence ID" value="EGF97487.1"/>
    <property type="molecule type" value="Genomic_DNA"/>
</dbReference>
<name>F4SCY9_MELLP</name>
<dbReference type="Proteomes" id="UP000001072">
    <property type="component" value="Unassembled WGS sequence"/>
</dbReference>
<dbReference type="eggNOG" id="ENOG502SE22">
    <property type="taxonomic scope" value="Eukaryota"/>
</dbReference>
<dbReference type="AlphaFoldDB" id="F4SCY9"/>
<dbReference type="InParanoid" id="F4SCY9"/>
<reference evidence="3" key="1">
    <citation type="journal article" date="2011" name="Proc. Natl. Acad. Sci. U.S.A.">
        <title>Obligate biotrophy features unraveled by the genomic analysis of rust fungi.</title>
        <authorList>
            <person name="Duplessis S."/>
            <person name="Cuomo C.A."/>
            <person name="Lin Y.-C."/>
            <person name="Aerts A."/>
            <person name="Tisserant E."/>
            <person name="Veneault-Fourrey C."/>
            <person name="Joly D.L."/>
            <person name="Hacquard S."/>
            <person name="Amselem J."/>
            <person name="Cantarel B.L."/>
            <person name="Chiu R."/>
            <person name="Coutinho P.M."/>
            <person name="Feau N."/>
            <person name="Field M."/>
            <person name="Frey P."/>
            <person name="Gelhaye E."/>
            <person name="Goldberg J."/>
            <person name="Grabherr M.G."/>
            <person name="Kodira C.D."/>
            <person name="Kohler A."/>
            <person name="Kuees U."/>
            <person name="Lindquist E.A."/>
            <person name="Lucas S.M."/>
            <person name="Mago R."/>
            <person name="Mauceli E."/>
            <person name="Morin E."/>
            <person name="Murat C."/>
            <person name="Pangilinan J.L."/>
            <person name="Park R."/>
            <person name="Pearson M."/>
            <person name="Quesneville H."/>
            <person name="Rouhier N."/>
            <person name="Sakthikumar S."/>
            <person name="Salamov A.A."/>
            <person name="Schmutz J."/>
            <person name="Selles B."/>
            <person name="Shapiro H."/>
            <person name="Tanguay P."/>
            <person name="Tuskan G.A."/>
            <person name="Henrissat B."/>
            <person name="Van de Peer Y."/>
            <person name="Rouze P."/>
            <person name="Ellis J.G."/>
            <person name="Dodds P.N."/>
            <person name="Schein J.E."/>
            <person name="Zhong S."/>
            <person name="Hamelin R.C."/>
            <person name="Grigoriev I.V."/>
            <person name="Szabo L.J."/>
            <person name="Martin F."/>
        </authorList>
    </citation>
    <scope>NUCLEOTIDE SEQUENCE [LARGE SCALE GENOMIC DNA]</scope>
    <source>
        <strain evidence="3">98AG31 / pathotype 3-4-7</strain>
    </source>
</reference>